<dbReference type="Pfam" id="PF16508">
    <property type="entry name" value="NIBRIN_BRCT_II"/>
    <property type="match status" value="1"/>
</dbReference>
<evidence type="ECO:0000313" key="14">
    <source>
        <dbReference type="EMBL" id="KAK3877727.1"/>
    </source>
</evidence>
<dbReference type="InterPro" id="IPR040227">
    <property type="entry name" value="Nibrin-rel"/>
</dbReference>
<evidence type="ECO:0000256" key="7">
    <source>
        <dbReference type="ARBA" id="ARBA00023306"/>
    </source>
</evidence>
<sequence length="926" mass="100677">MWTLEGNEASPDTVHCLPCGIDLLVSRREGHIILTGDSSISRRHASLILTHSAANLKNPRSETVIKLTDLGAKYGTFVNDGIESDQKMAEQSVLELNAGDRIRFGMLTNTWRLVHRNLVVTTSAVQPESKTAVTQALLTLGGHLVSEWGLSCSYLIMNSITLTVKVVCALASGHYIVTPTFLTNLANAVVKRTRHPKPAEYQPPLQEVSISGTQASFTPDERRQKLLTGLTFLFSTAKQFKRMGLAVTLAGGKVEELSDANYHHLVSSPPTHILVQPIPDNATSNPLYIAASNILKDQKLAPIPESDIGLAILFISTQGHCNPAFRMASILKRSASATSQPTQNLKIYATETQDMGSNPMSLTDTHVVAETAQSTTTSRPTPPTPSPMATLTASSTTMASLTTTDKISWKTGCEAGKENDVENVKKRPRTSNGEPDSPAVKRSNRNFHPQEALESTQPLQNQDNVPDLELPNGNFEPSHSSTQKKGVLHSPQASESSQQDMTIREATITETVISRSVPMVPFTLPSLKTETLSHDDQVPTQSVTTIKEEVGTLEAVEEDILEEADNRPGKRRREEKTTSDLVLEENGWMSGGIKTRRTEDVNKKVTDAKRNTDNSSRVPDGRSLKKERLSSDGSSHVSRGGGVTGSVKQEAEALFVLPALSGRRNRGVGQTTNNSNKEDANLFALPQSSRAAQRRKLAHSNVPDAANHPLSETATVPDADLPTQTHIAAVPSERAICPTVSVSKSTPQQIRQKTSDSNNQGFISKKSSSPVKRSPSEQERGRGGGVPGQEDRAIPGDMVGELSTTLERSMVVVEVASLVRQPQQNSQPSRANTSVTRNGLVNFKRFRKSIGDVTQLPRILGGVDLVPHDSVQNPQRDAWLRDNPDLTRELEGDDGPVMDNPNTTTAPTADLDLFPLAAKPRKRRYR</sequence>
<dbReference type="Gene3D" id="3.40.50.10980">
    <property type="entry name" value="Nibrin, BRCT2 domain"/>
    <property type="match status" value="1"/>
</dbReference>
<feature type="compositionally biased region" description="Basic and acidic residues" evidence="9">
    <location>
        <begin position="878"/>
        <end position="890"/>
    </location>
</feature>
<feature type="region of interest" description="Disordered" evidence="9">
    <location>
        <begin position="589"/>
        <end position="645"/>
    </location>
</feature>
<dbReference type="Pfam" id="PF08599">
    <property type="entry name" value="Nbs1_C"/>
    <property type="match status" value="1"/>
</dbReference>
<feature type="region of interest" description="Disordered" evidence="9">
    <location>
        <begin position="875"/>
        <end position="909"/>
    </location>
</feature>
<feature type="region of interest" description="Disordered" evidence="9">
    <location>
        <begin position="685"/>
        <end position="717"/>
    </location>
</feature>
<evidence type="ECO:0000256" key="6">
    <source>
        <dbReference type="ARBA" id="ARBA00023242"/>
    </source>
</evidence>
<dbReference type="EMBL" id="JAWQEG010001635">
    <property type="protein sequence ID" value="KAK3877727.1"/>
    <property type="molecule type" value="Genomic_DNA"/>
</dbReference>
<feature type="compositionally biased region" description="Basic and acidic residues" evidence="9">
    <location>
        <begin position="596"/>
        <end position="612"/>
    </location>
</feature>
<dbReference type="InterPro" id="IPR001357">
    <property type="entry name" value="BRCT_dom"/>
</dbReference>
<accession>A0AAE1FR52</accession>
<dbReference type="InterPro" id="IPR008984">
    <property type="entry name" value="SMAD_FHA_dom_sf"/>
</dbReference>
<feature type="compositionally biased region" description="Polar residues" evidence="9">
    <location>
        <begin position="475"/>
        <end position="484"/>
    </location>
</feature>
<keyword evidence="4" id="KW-0227">DNA damage</keyword>
<proteinExistence type="inferred from homology"/>
<evidence type="ECO:0008006" key="16">
    <source>
        <dbReference type="Google" id="ProtNLM"/>
    </source>
</evidence>
<evidence type="ECO:0000256" key="4">
    <source>
        <dbReference type="ARBA" id="ARBA00022763"/>
    </source>
</evidence>
<feature type="domain" description="Nibrin second BRCT" evidence="12">
    <location>
        <begin position="221"/>
        <end position="323"/>
    </location>
</feature>
<dbReference type="InterPro" id="IPR000253">
    <property type="entry name" value="FHA_dom"/>
</dbReference>
<keyword evidence="15" id="KW-1185">Reference proteome</keyword>
<dbReference type="PANTHER" id="PTHR12162">
    <property type="entry name" value="NIBRIN-RELATED"/>
    <property type="match status" value="1"/>
</dbReference>
<dbReference type="Proteomes" id="UP001286313">
    <property type="component" value="Unassembled WGS sequence"/>
</dbReference>
<evidence type="ECO:0000256" key="8">
    <source>
        <dbReference type="ARBA" id="ARBA00044757"/>
    </source>
</evidence>
<dbReference type="InterPro" id="IPR043014">
    <property type="entry name" value="Nibrin_BRCT2_sf"/>
</dbReference>
<reference evidence="14" key="1">
    <citation type="submission" date="2023-10" db="EMBL/GenBank/DDBJ databases">
        <title>Genome assemblies of two species of porcelain crab, Petrolisthes cinctipes and Petrolisthes manimaculis (Anomura: Porcellanidae).</title>
        <authorList>
            <person name="Angst P."/>
        </authorList>
    </citation>
    <scope>NUCLEOTIDE SEQUENCE</scope>
    <source>
        <strain evidence="14">PB745_01</strain>
        <tissue evidence="14">Gill</tissue>
    </source>
</reference>
<dbReference type="PANTHER" id="PTHR12162:SF0">
    <property type="entry name" value="NIBRIN"/>
    <property type="match status" value="1"/>
</dbReference>
<keyword evidence="7" id="KW-0131">Cell cycle</keyword>
<evidence type="ECO:0000256" key="1">
    <source>
        <dbReference type="ARBA" id="ARBA00004123"/>
    </source>
</evidence>
<gene>
    <name evidence="14" type="ORF">Pcinc_017583</name>
</gene>
<dbReference type="GO" id="GO:0000724">
    <property type="term" value="P:double-strand break repair via homologous recombination"/>
    <property type="evidence" value="ECO:0007669"/>
    <property type="project" value="TreeGrafter"/>
</dbReference>
<feature type="compositionally biased region" description="Polar residues" evidence="9">
    <location>
        <begin position="453"/>
        <end position="464"/>
    </location>
</feature>
<name>A0AAE1FR52_PETCI</name>
<dbReference type="GO" id="GO:0003684">
    <property type="term" value="F:damaged DNA binding"/>
    <property type="evidence" value="ECO:0007669"/>
    <property type="project" value="TreeGrafter"/>
</dbReference>
<feature type="region of interest" description="Disordered" evidence="9">
    <location>
        <begin position="739"/>
        <end position="796"/>
    </location>
</feature>
<feature type="domain" description="Nibrin C-terminal" evidence="11">
    <location>
        <begin position="842"/>
        <end position="886"/>
    </location>
</feature>
<feature type="compositionally biased region" description="Basic and acidic residues" evidence="9">
    <location>
        <begin position="619"/>
        <end position="630"/>
    </location>
</feature>
<comment type="similarity">
    <text evidence="8">Belongs to the Nibrin family.</text>
</comment>
<evidence type="ECO:0000259" key="12">
    <source>
        <dbReference type="Pfam" id="PF16508"/>
    </source>
</evidence>
<evidence type="ECO:0000313" key="15">
    <source>
        <dbReference type="Proteomes" id="UP001286313"/>
    </source>
</evidence>
<feature type="region of interest" description="Disordered" evidence="9">
    <location>
        <begin position="409"/>
        <end position="501"/>
    </location>
</feature>
<dbReference type="SUPFAM" id="SSF52113">
    <property type="entry name" value="BRCT domain"/>
    <property type="match status" value="1"/>
</dbReference>
<dbReference type="SUPFAM" id="SSF49879">
    <property type="entry name" value="SMAD/FHA domain"/>
    <property type="match status" value="1"/>
</dbReference>
<evidence type="ECO:0000259" key="11">
    <source>
        <dbReference type="Pfam" id="PF08599"/>
    </source>
</evidence>
<evidence type="ECO:0000256" key="2">
    <source>
        <dbReference type="ARBA" id="ARBA00004286"/>
    </source>
</evidence>
<organism evidence="14 15">
    <name type="scientific">Petrolisthes cinctipes</name>
    <name type="common">Flat porcelain crab</name>
    <dbReference type="NCBI Taxonomy" id="88211"/>
    <lineage>
        <taxon>Eukaryota</taxon>
        <taxon>Metazoa</taxon>
        <taxon>Ecdysozoa</taxon>
        <taxon>Arthropoda</taxon>
        <taxon>Crustacea</taxon>
        <taxon>Multicrustacea</taxon>
        <taxon>Malacostraca</taxon>
        <taxon>Eumalacostraca</taxon>
        <taxon>Eucarida</taxon>
        <taxon>Decapoda</taxon>
        <taxon>Pleocyemata</taxon>
        <taxon>Anomura</taxon>
        <taxon>Galatheoidea</taxon>
        <taxon>Porcellanidae</taxon>
        <taxon>Petrolisthes</taxon>
    </lineage>
</organism>
<dbReference type="AlphaFoldDB" id="A0AAE1FR52"/>
<protein>
    <recommendedName>
        <fullName evidence="16">Nibrin</fullName>
    </recommendedName>
</protein>
<comment type="subcellular location">
    <subcellularLocation>
        <location evidence="2">Chromosome</location>
    </subcellularLocation>
    <subcellularLocation>
        <location evidence="1">Nucleus</location>
    </subcellularLocation>
</comment>
<feature type="compositionally biased region" description="Low complexity" evidence="9">
    <location>
        <begin position="764"/>
        <end position="773"/>
    </location>
</feature>
<feature type="domain" description="FHA" evidence="10">
    <location>
        <begin position="31"/>
        <end position="105"/>
    </location>
</feature>
<feature type="compositionally biased region" description="Basic and acidic residues" evidence="9">
    <location>
        <begin position="415"/>
        <end position="425"/>
    </location>
</feature>
<dbReference type="InterPro" id="IPR036420">
    <property type="entry name" value="BRCT_dom_sf"/>
</dbReference>
<dbReference type="Pfam" id="PF16770">
    <property type="entry name" value="RTT107_BRCT_5"/>
    <property type="match status" value="1"/>
</dbReference>
<dbReference type="Gene3D" id="2.60.200.20">
    <property type="match status" value="1"/>
</dbReference>
<dbReference type="InterPro" id="IPR013908">
    <property type="entry name" value="Nibrin_C"/>
</dbReference>
<feature type="compositionally biased region" description="Polar residues" evidence="9">
    <location>
        <begin position="491"/>
        <end position="501"/>
    </location>
</feature>
<feature type="domain" description="BRCT" evidence="13">
    <location>
        <begin position="117"/>
        <end position="187"/>
    </location>
</feature>
<evidence type="ECO:0000259" key="13">
    <source>
        <dbReference type="Pfam" id="PF16770"/>
    </source>
</evidence>
<keyword evidence="6" id="KW-0539">Nucleus</keyword>
<comment type="caution">
    <text evidence="14">The sequence shown here is derived from an EMBL/GenBank/DDBJ whole genome shotgun (WGS) entry which is preliminary data.</text>
</comment>
<dbReference type="CDD" id="cd22667">
    <property type="entry name" value="FHA_NBN"/>
    <property type="match status" value="1"/>
</dbReference>
<dbReference type="Gene3D" id="3.40.50.10190">
    <property type="entry name" value="BRCT domain"/>
    <property type="match status" value="1"/>
</dbReference>
<dbReference type="Pfam" id="PF00498">
    <property type="entry name" value="FHA"/>
    <property type="match status" value="1"/>
</dbReference>
<evidence type="ECO:0000256" key="9">
    <source>
        <dbReference type="SAM" id="MobiDB-lite"/>
    </source>
</evidence>
<keyword evidence="5" id="KW-0234">DNA repair</keyword>
<evidence type="ECO:0000256" key="5">
    <source>
        <dbReference type="ARBA" id="ARBA00023204"/>
    </source>
</evidence>
<keyword evidence="3" id="KW-0158">Chromosome</keyword>
<dbReference type="GO" id="GO:0005694">
    <property type="term" value="C:chromosome"/>
    <property type="evidence" value="ECO:0007669"/>
    <property type="project" value="UniProtKB-SubCell"/>
</dbReference>
<dbReference type="GO" id="GO:0030870">
    <property type="term" value="C:Mre11 complex"/>
    <property type="evidence" value="ECO:0007669"/>
    <property type="project" value="InterPro"/>
</dbReference>
<dbReference type="CDD" id="cd17741">
    <property type="entry name" value="BRCT_nibrin"/>
    <property type="match status" value="1"/>
</dbReference>
<evidence type="ECO:0000256" key="3">
    <source>
        <dbReference type="ARBA" id="ARBA00022454"/>
    </source>
</evidence>
<feature type="compositionally biased region" description="Polar residues" evidence="9">
    <location>
        <begin position="740"/>
        <end position="762"/>
    </location>
</feature>
<evidence type="ECO:0000259" key="10">
    <source>
        <dbReference type="Pfam" id="PF00498"/>
    </source>
</evidence>
<feature type="region of interest" description="Disordered" evidence="9">
    <location>
        <begin position="370"/>
        <end position="394"/>
    </location>
</feature>
<dbReference type="GO" id="GO:0007095">
    <property type="term" value="P:mitotic G2 DNA damage checkpoint signaling"/>
    <property type="evidence" value="ECO:0007669"/>
    <property type="project" value="InterPro"/>
</dbReference>
<dbReference type="InterPro" id="IPR032429">
    <property type="entry name" value="Nibrin_BRCT2"/>
</dbReference>